<comment type="caution">
    <text evidence="9">The sequence shown here is derived from an EMBL/GenBank/DDBJ whole genome shotgun (WGS) entry which is preliminary data.</text>
</comment>
<feature type="domain" description="Major facilitator superfamily (MFS) profile" evidence="8">
    <location>
        <begin position="62"/>
        <end position="489"/>
    </location>
</feature>
<dbReference type="InterPro" id="IPR020846">
    <property type="entry name" value="MFS_dom"/>
</dbReference>
<dbReference type="Proteomes" id="UP000240638">
    <property type="component" value="Unassembled WGS sequence"/>
</dbReference>
<evidence type="ECO:0000256" key="5">
    <source>
        <dbReference type="ARBA" id="ARBA00022989"/>
    </source>
</evidence>
<evidence type="ECO:0000256" key="1">
    <source>
        <dbReference type="ARBA" id="ARBA00004141"/>
    </source>
</evidence>
<comment type="similarity">
    <text evidence="2">Belongs to the major facilitator superfamily. Sugar transporter (TC 2.A.1.1) family.</text>
</comment>
<dbReference type="Gene3D" id="1.20.1250.20">
    <property type="entry name" value="MFS general substrate transporter like domains"/>
    <property type="match status" value="1"/>
</dbReference>
<gene>
    <name evidence="9" type="ORF">C9I57_01780</name>
</gene>
<evidence type="ECO:0000256" key="2">
    <source>
        <dbReference type="ARBA" id="ARBA00010992"/>
    </source>
</evidence>
<keyword evidence="3" id="KW-0813">Transport</keyword>
<feature type="transmembrane region" description="Helical" evidence="7">
    <location>
        <begin position="464"/>
        <end position="485"/>
    </location>
</feature>
<dbReference type="PANTHER" id="PTHR23511">
    <property type="entry name" value="SYNAPTIC VESICLE GLYCOPROTEIN 2"/>
    <property type="match status" value="1"/>
</dbReference>
<feature type="transmembrane region" description="Helical" evidence="7">
    <location>
        <begin position="59"/>
        <end position="83"/>
    </location>
</feature>
<protein>
    <submittedName>
        <fullName evidence="9">MFS transporter</fullName>
    </submittedName>
</protein>
<evidence type="ECO:0000313" key="9">
    <source>
        <dbReference type="EMBL" id="PTB22860.1"/>
    </source>
</evidence>
<dbReference type="GO" id="GO:0022857">
    <property type="term" value="F:transmembrane transporter activity"/>
    <property type="evidence" value="ECO:0007669"/>
    <property type="project" value="InterPro"/>
</dbReference>
<feature type="transmembrane region" description="Helical" evidence="7">
    <location>
        <begin position="312"/>
        <end position="329"/>
    </location>
</feature>
<dbReference type="PROSITE" id="PS00217">
    <property type="entry name" value="SUGAR_TRANSPORT_2"/>
    <property type="match status" value="1"/>
</dbReference>
<proteinExistence type="inferred from homology"/>
<feature type="transmembrane region" description="Helical" evidence="7">
    <location>
        <begin position="103"/>
        <end position="127"/>
    </location>
</feature>
<dbReference type="GO" id="GO:0016020">
    <property type="term" value="C:membrane"/>
    <property type="evidence" value="ECO:0007669"/>
    <property type="project" value="UniProtKB-SubCell"/>
</dbReference>
<feature type="transmembrane region" description="Helical" evidence="7">
    <location>
        <begin position="136"/>
        <end position="155"/>
    </location>
</feature>
<dbReference type="CDD" id="cd17316">
    <property type="entry name" value="MFS_SV2_like"/>
    <property type="match status" value="1"/>
</dbReference>
<evidence type="ECO:0000256" key="4">
    <source>
        <dbReference type="ARBA" id="ARBA00022692"/>
    </source>
</evidence>
<reference evidence="9 10" key="1">
    <citation type="submission" date="2018-03" db="EMBL/GenBank/DDBJ databases">
        <title>Whole genome analyses suggest that Burkholderia sensu lato contains two further novel genera in the rhizoxinica-symbiotica group Mycetohabitans gen. nov., and Trinickia gen. nov.: implications for the evolution of diazotrophy and nodulation in the Burkholderiaceae.</title>
        <authorList>
            <person name="Estrada De Los Santos P."/>
            <person name="Palmer M."/>
            <person name="Chavez-Ramirez B."/>
            <person name="Steenkamp E.T."/>
            <person name="Hirsch A.M."/>
            <person name="Manyaka P."/>
            <person name="Maluk M."/>
            <person name="Lafos M."/>
            <person name="Crook M."/>
            <person name="Gross E."/>
            <person name="Simon M.F."/>
            <person name="Bueno Dos Reis Junior F."/>
            <person name="Poole P.S."/>
            <person name="Venter S.N."/>
            <person name="James E.K."/>
        </authorList>
    </citation>
    <scope>NUCLEOTIDE SEQUENCE [LARGE SCALE GENOMIC DNA]</scope>
    <source>
        <strain evidence="9 10">JPY-366</strain>
    </source>
</reference>
<keyword evidence="5 7" id="KW-1133">Transmembrane helix</keyword>
<evidence type="ECO:0000313" key="10">
    <source>
        <dbReference type="Proteomes" id="UP000240638"/>
    </source>
</evidence>
<dbReference type="EMBL" id="PYUC01000001">
    <property type="protein sequence ID" value="PTB22860.1"/>
    <property type="molecule type" value="Genomic_DNA"/>
</dbReference>
<organism evidence="9 10">
    <name type="scientific">Trinickia symbiotica</name>
    <dbReference type="NCBI Taxonomy" id="863227"/>
    <lineage>
        <taxon>Bacteria</taxon>
        <taxon>Pseudomonadati</taxon>
        <taxon>Pseudomonadota</taxon>
        <taxon>Betaproteobacteria</taxon>
        <taxon>Burkholderiales</taxon>
        <taxon>Burkholderiaceae</taxon>
        <taxon>Trinickia</taxon>
    </lineage>
</organism>
<dbReference type="SUPFAM" id="SSF103473">
    <property type="entry name" value="MFS general substrate transporter"/>
    <property type="match status" value="1"/>
</dbReference>
<dbReference type="InterPro" id="IPR036259">
    <property type="entry name" value="MFS_trans_sf"/>
</dbReference>
<dbReference type="InterPro" id="IPR005829">
    <property type="entry name" value="Sugar_transporter_CS"/>
</dbReference>
<evidence type="ECO:0000256" key="7">
    <source>
        <dbReference type="SAM" id="Phobius"/>
    </source>
</evidence>
<dbReference type="InterPro" id="IPR005828">
    <property type="entry name" value="MFS_sugar_transport-like"/>
</dbReference>
<feature type="transmembrane region" description="Helical" evidence="7">
    <location>
        <begin position="399"/>
        <end position="419"/>
    </location>
</feature>
<keyword evidence="6 7" id="KW-0472">Membrane</keyword>
<evidence type="ECO:0000256" key="3">
    <source>
        <dbReference type="ARBA" id="ARBA00022448"/>
    </source>
</evidence>
<feature type="transmembrane region" description="Helical" evidence="7">
    <location>
        <begin position="376"/>
        <end position="393"/>
    </location>
</feature>
<feature type="transmembrane region" description="Helical" evidence="7">
    <location>
        <begin position="349"/>
        <end position="369"/>
    </location>
</feature>
<keyword evidence="4 7" id="KW-0812">Transmembrane</keyword>
<dbReference type="PROSITE" id="PS50850">
    <property type="entry name" value="MFS"/>
    <property type="match status" value="1"/>
</dbReference>
<comment type="subcellular location">
    <subcellularLocation>
        <location evidence="1">Membrane</location>
        <topology evidence="1">Multi-pass membrane protein</topology>
    </subcellularLocation>
</comment>
<evidence type="ECO:0000256" key="6">
    <source>
        <dbReference type="ARBA" id="ARBA00023136"/>
    </source>
</evidence>
<feature type="transmembrane region" description="Helical" evidence="7">
    <location>
        <begin position="161"/>
        <end position="182"/>
    </location>
</feature>
<dbReference type="Pfam" id="PF00083">
    <property type="entry name" value="Sugar_tr"/>
    <property type="match status" value="1"/>
</dbReference>
<name>A0A2T3Y262_9BURK</name>
<sequence length="498" mass="54498">MNEPAGLGAFDAEGRSTASQRRISADPALELEPARSDAALARAARISARLDRIPASRPVWAMVGMLAMGAWFEIYDMFLTAYISPGLVKAGLFTRTTSSFFDLTGLGAFVGALFLGLFVGTFGVAFVADKYGRRKVFVVALLWYTACAAIMSFQTTPYAIVFWRVMAGIGVGAELVTIDAYVSELVPASVRGRAYAFMQAVQYTSVPVLAFLAWRLVPLQIAGLDGWRWVVLTGCVGAVAVWFIRLGLPESPRWLVQKGRLDEADAILTKLERKVERTQGRALSEPEAAVRVRGDGRGSFREIWMPPYRRRAVMLTVFNFFQSIGYYGFASWVPTLLVAKGITVTHSLMYSFIIAIANPLGPLVATLFADRIERKWIVCISAGLIAVVGIAFSQQHERAVLIAFGVLMTLLSNCMTFSYRTYQAELFPTRVRARAIGMVYSASRVSAMFSGFMIAFFLKDFGVTGVFALIAGSMAIVVVTIGAFGPRTSGLQLEKISR</sequence>
<feature type="transmembrane region" description="Helical" evidence="7">
    <location>
        <begin position="194"/>
        <end position="214"/>
    </location>
</feature>
<feature type="transmembrane region" description="Helical" evidence="7">
    <location>
        <begin position="439"/>
        <end position="458"/>
    </location>
</feature>
<dbReference type="AlphaFoldDB" id="A0A2T3Y262"/>
<dbReference type="PROSITE" id="PS00216">
    <property type="entry name" value="SUGAR_TRANSPORT_1"/>
    <property type="match status" value="1"/>
</dbReference>
<evidence type="ECO:0000259" key="8">
    <source>
        <dbReference type="PROSITE" id="PS50850"/>
    </source>
</evidence>
<dbReference type="PANTHER" id="PTHR23511:SF34">
    <property type="entry name" value="SYNAPTIC VESICLE GLYCOPROTEIN 2"/>
    <property type="match status" value="1"/>
</dbReference>
<feature type="transmembrane region" description="Helical" evidence="7">
    <location>
        <begin position="226"/>
        <end position="248"/>
    </location>
</feature>
<accession>A0A2T3Y262</accession>